<evidence type="ECO:0000313" key="4">
    <source>
        <dbReference type="Proteomes" id="UP001444661"/>
    </source>
</evidence>
<name>A0ABR1TZH8_9PEZI</name>
<dbReference type="Proteomes" id="UP001444661">
    <property type="component" value="Unassembled WGS sequence"/>
</dbReference>
<proteinExistence type="predicted"/>
<protein>
    <recommendedName>
        <fullName evidence="2">Ecp2 effector protein-like domain-containing protein</fullName>
    </recommendedName>
</protein>
<reference evidence="3 4" key="1">
    <citation type="submission" date="2023-01" db="EMBL/GenBank/DDBJ databases">
        <title>Analysis of 21 Apiospora genomes using comparative genomics revels a genus with tremendous synthesis potential of carbohydrate active enzymes and secondary metabolites.</title>
        <authorList>
            <person name="Sorensen T."/>
        </authorList>
    </citation>
    <scope>NUCLEOTIDE SEQUENCE [LARGE SCALE GENOMIC DNA]</scope>
    <source>
        <strain evidence="3 4">CBS 33761</strain>
    </source>
</reference>
<evidence type="ECO:0000256" key="1">
    <source>
        <dbReference type="SAM" id="SignalP"/>
    </source>
</evidence>
<feature type="domain" description="Ecp2 effector protein-like" evidence="2">
    <location>
        <begin position="86"/>
        <end position="179"/>
    </location>
</feature>
<organism evidence="3 4">
    <name type="scientific">Apiospora rasikravindrae</name>
    <dbReference type="NCBI Taxonomy" id="990691"/>
    <lineage>
        <taxon>Eukaryota</taxon>
        <taxon>Fungi</taxon>
        <taxon>Dikarya</taxon>
        <taxon>Ascomycota</taxon>
        <taxon>Pezizomycotina</taxon>
        <taxon>Sordariomycetes</taxon>
        <taxon>Xylariomycetidae</taxon>
        <taxon>Amphisphaeriales</taxon>
        <taxon>Apiosporaceae</taxon>
        <taxon>Apiospora</taxon>
    </lineage>
</organism>
<evidence type="ECO:0000259" key="2">
    <source>
        <dbReference type="Pfam" id="PF14856"/>
    </source>
</evidence>
<gene>
    <name evidence="3" type="ORF">PG993_003433</name>
</gene>
<dbReference type="InterPro" id="IPR029226">
    <property type="entry name" value="Ecp2-like"/>
</dbReference>
<accession>A0ABR1TZH8</accession>
<keyword evidence="1" id="KW-0732">Signal</keyword>
<comment type="caution">
    <text evidence="3">The sequence shown here is derived from an EMBL/GenBank/DDBJ whole genome shotgun (WGS) entry which is preliminary data.</text>
</comment>
<dbReference type="EMBL" id="JAQQWK010000002">
    <property type="protein sequence ID" value="KAK8052048.1"/>
    <property type="molecule type" value="Genomic_DNA"/>
</dbReference>
<dbReference type="Pfam" id="PF14856">
    <property type="entry name" value="Hce2"/>
    <property type="match status" value="1"/>
</dbReference>
<keyword evidence="4" id="KW-1185">Reference proteome</keyword>
<evidence type="ECO:0000313" key="3">
    <source>
        <dbReference type="EMBL" id="KAK8052048.1"/>
    </source>
</evidence>
<sequence length="203" mass="21567">MQLIINIVAPLVTAAAVLGIALPTKPGFTSHEITKPDGSKDVLYLRSDFVSTTDGILAGRDGNPPASVPFTAEDTPVANCPIELSSMFTDANSVPAASLTDCEALMSGVDQKFGYWNATNWHALYTLAAVGTCKFSAFRWDGSDQELKVGNLDVWAWANEAIANHADNNQIQVYGNGPCGGEGDTEIRYDIGNTQHPGTPTCC</sequence>
<feature type="signal peptide" evidence="1">
    <location>
        <begin position="1"/>
        <end position="19"/>
    </location>
</feature>
<feature type="chain" id="PRO_5045476938" description="Ecp2 effector protein-like domain-containing protein" evidence="1">
    <location>
        <begin position="20"/>
        <end position="203"/>
    </location>
</feature>